<accession>A0A316UT54</accession>
<comment type="similarity">
    <text evidence="1">Belongs to the OPA3 family.</text>
</comment>
<dbReference type="RefSeq" id="XP_025363091.1">
    <property type="nucleotide sequence ID" value="XM_025509122.1"/>
</dbReference>
<dbReference type="AlphaFoldDB" id="A0A316UT54"/>
<evidence type="ECO:0000313" key="5">
    <source>
        <dbReference type="Proteomes" id="UP000245884"/>
    </source>
</evidence>
<evidence type="ECO:0000256" key="1">
    <source>
        <dbReference type="ARBA" id="ARBA00007584"/>
    </source>
</evidence>
<dbReference type="Proteomes" id="UP000245884">
    <property type="component" value="Unassembled WGS sequence"/>
</dbReference>
<sequence length="308" mass="32979">MATTKLATLFIRTLAKPIATQLKTQAAQHESFRRVCVAIAQTMHRSEMALRYGLLPKAPMRAHIPRAEAKAGEDGGEEGKEKERERPKVRPLNEAKAIANGANFLSEAFLFLIAAALILGESYRSSAKNKKQRNRTEEKVEEVARAVDALCVRLGVDPRAVGLDLSKEGEDGESEGEGEDGPQSDEQLEASRHAAAAMHRRREDEDEVKRLRAAVSVLLKMALKSGWVQGGEALDLSKILDGADGAGSGSSGASGEQSQAEGGRGQSQADEQDKEPSASPILDQVAKARARQLAEMSRVSPSSGNTSA</sequence>
<feature type="region of interest" description="Disordered" evidence="3">
    <location>
        <begin position="67"/>
        <end position="89"/>
    </location>
</feature>
<dbReference type="InterPro" id="IPR010754">
    <property type="entry name" value="OPA3-like"/>
</dbReference>
<evidence type="ECO:0000256" key="3">
    <source>
        <dbReference type="SAM" id="MobiDB-lite"/>
    </source>
</evidence>
<dbReference type="GO" id="GO:0019216">
    <property type="term" value="P:regulation of lipid metabolic process"/>
    <property type="evidence" value="ECO:0007669"/>
    <property type="project" value="TreeGrafter"/>
</dbReference>
<evidence type="ECO:0008006" key="6">
    <source>
        <dbReference type="Google" id="ProtNLM"/>
    </source>
</evidence>
<dbReference type="GeneID" id="37030945"/>
<feature type="compositionally biased region" description="Acidic residues" evidence="3">
    <location>
        <begin position="170"/>
        <end position="188"/>
    </location>
</feature>
<name>A0A316UT54_9BASI</name>
<dbReference type="OrthoDB" id="2129069at2759"/>
<feature type="compositionally biased region" description="Polar residues" evidence="3">
    <location>
        <begin position="299"/>
        <end position="308"/>
    </location>
</feature>
<organism evidence="4 5">
    <name type="scientific">Jaminaea rosea</name>
    <dbReference type="NCBI Taxonomy" id="1569628"/>
    <lineage>
        <taxon>Eukaryota</taxon>
        <taxon>Fungi</taxon>
        <taxon>Dikarya</taxon>
        <taxon>Basidiomycota</taxon>
        <taxon>Ustilaginomycotina</taxon>
        <taxon>Exobasidiomycetes</taxon>
        <taxon>Microstromatales</taxon>
        <taxon>Microstromatales incertae sedis</taxon>
        <taxon>Jaminaea</taxon>
    </lineage>
</organism>
<dbReference type="PANTHER" id="PTHR12499">
    <property type="entry name" value="OPTIC ATROPHY 3 PROTEIN OPA3"/>
    <property type="match status" value="1"/>
</dbReference>
<dbReference type="Pfam" id="PF07047">
    <property type="entry name" value="OPA3"/>
    <property type="match status" value="1"/>
</dbReference>
<proteinExistence type="inferred from homology"/>
<dbReference type="EMBL" id="KZ819665">
    <property type="protein sequence ID" value="PWN28479.1"/>
    <property type="molecule type" value="Genomic_DNA"/>
</dbReference>
<gene>
    <name evidence="4" type="ORF">BDZ90DRAFT_278842</name>
</gene>
<keyword evidence="5" id="KW-1185">Reference proteome</keyword>
<feature type="region of interest" description="Disordered" evidence="3">
    <location>
        <begin position="162"/>
        <end position="208"/>
    </location>
</feature>
<keyword evidence="2" id="KW-0175">Coiled coil</keyword>
<evidence type="ECO:0000313" key="4">
    <source>
        <dbReference type="EMBL" id="PWN28479.1"/>
    </source>
</evidence>
<dbReference type="GO" id="GO:0005739">
    <property type="term" value="C:mitochondrion"/>
    <property type="evidence" value="ECO:0007669"/>
    <property type="project" value="TreeGrafter"/>
</dbReference>
<feature type="region of interest" description="Disordered" evidence="3">
    <location>
        <begin position="243"/>
        <end position="308"/>
    </location>
</feature>
<reference evidence="4 5" key="1">
    <citation type="journal article" date="2018" name="Mol. Biol. Evol.">
        <title>Broad Genomic Sampling Reveals a Smut Pathogenic Ancestry of the Fungal Clade Ustilaginomycotina.</title>
        <authorList>
            <person name="Kijpornyongpan T."/>
            <person name="Mondo S.J."/>
            <person name="Barry K."/>
            <person name="Sandor L."/>
            <person name="Lee J."/>
            <person name="Lipzen A."/>
            <person name="Pangilinan J."/>
            <person name="LaButti K."/>
            <person name="Hainaut M."/>
            <person name="Henrissat B."/>
            <person name="Grigoriev I.V."/>
            <person name="Spatafora J.W."/>
            <person name="Aime M.C."/>
        </authorList>
    </citation>
    <scope>NUCLEOTIDE SEQUENCE [LARGE SCALE GENOMIC DNA]</scope>
    <source>
        <strain evidence="4 5">MCA 5214</strain>
    </source>
</reference>
<dbReference type="PANTHER" id="PTHR12499:SF0">
    <property type="entry name" value="OPTIC ATROPHY 3 PROTEIN"/>
    <property type="match status" value="1"/>
</dbReference>
<protein>
    <recommendedName>
        <fullName evidence="6">OPA3-domain-containing protein</fullName>
    </recommendedName>
</protein>
<evidence type="ECO:0000256" key="2">
    <source>
        <dbReference type="ARBA" id="ARBA00023054"/>
    </source>
</evidence>